<dbReference type="AlphaFoldDB" id="A0A7X3FEL8"/>
<evidence type="ECO:0000313" key="4">
    <source>
        <dbReference type="EMBL" id="MVO98083.1"/>
    </source>
</evidence>
<keyword evidence="5" id="KW-1185">Reference proteome</keyword>
<dbReference type="PROSITE" id="PS51000">
    <property type="entry name" value="HTH_DEOR_2"/>
    <property type="match status" value="1"/>
</dbReference>
<dbReference type="InterPro" id="IPR037171">
    <property type="entry name" value="NagB/RpiA_transferase-like"/>
</dbReference>
<dbReference type="PANTHER" id="PTHR30363">
    <property type="entry name" value="HTH-TYPE TRANSCRIPTIONAL REGULATOR SRLR-RELATED"/>
    <property type="match status" value="1"/>
</dbReference>
<dbReference type="InterPro" id="IPR014036">
    <property type="entry name" value="DeoR-like_C"/>
</dbReference>
<organism evidence="4 5">
    <name type="scientific">Paenibacillus lutrae</name>
    <dbReference type="NCBI Taxonomy" id="2078573"/>
    <lineage>
        <taxon>Bacteria</taxon>
        <taxon>Bacillati</taxon>
        <taxon>Bacillota</taxon>
        <taxon>Bacilli</taxon>
        <taxon>Bacillales</taxon>
        <taxon>Paenibacillaceae</taxon>
        <taxon>Paenibacillus</taxon>
    </lineage>
</organism>
<dbReference type="Pfam" id="PF08220">
    <property type="entry name" value="HTH_DeoR"/>
    <property type="match status" value="1"/>
</dbReference>
<dbReference type="InterPro" id="IPR036390">
    <property type="entry name" value="WH_DNA-bd_sf"/>
</dbReference>
<accession>A0A7X3FEL8</accession>
<evidence type="ECO:0000313" key="5">
    <source>
        <dbReference type="Proteomes" id="UP000490800"/>
    </source>
</evidence>
<dbReference type="SUPFAM" id="SSF100950">
    <property type="entry name" value="NagB/RpiA/CoA transferase-like"/>
    <property type="match status" value="1"/>
</dbReference>
<dbReference type="OrthoDB" id="9797223at2"/>
<dbReference type="InterPro" id="IPR036388">
    <property type="entry name" value="WH-like_DNA-bd_sf"/>
</dbReference>
<dbReference type="Gene3D" id="1.10.10.10">
    <property type="entry name" value="Winged helix-like DNA-binding domain superfamily/Winged helix DNA-binding domain"/>
    <property type="match status" value="1"/>
</dbReference>
<comment type="caution">
    <text evidence="4">The sequence shown here is derived from an EMBL/GenBank/DDBJ whole genome shotgun (WGS) entry which is preliminary data.</text>
</comment>
<dbReference type="PANTHER" id="PTHR30363:SF8">
    <property type="entry name" value="DEOXYRIBOSE OPERON REPRESSOR"/>
    <property type="match status" value="1"/>
</dbReference>
<keyword evidence="1" id="KW-0805">Transcription regulation</keyword>
<dbReference type="InterPro" id="IPR001034">
    <property type="entry name" value="DeoR_HTH"/>
</dbReference>
<keyword evidence="2" id="KW-0804">Transcription</keyword>
<proteinExistence type="predicted"/>
<evidence type="ECO:0000256" key="2">
    <source>
        <dbReference type="ARBA" id="ARBA00023163"/>
    </source>
</evidence>
<feature type="domain" description="HTH deoR-type" evidence="3">
    <location>
        <begin position="3"/>
        <end position="58"/>
    </location>
</feature>
<reference evidence="4 5" key="1">
    <citation type="journal article" date="2019" name="Microorganisms">
        <title>Paenibacillus lutrae sp. nov., A Chitinolytic Species Isolated from A River Otter in Castril Natural Park, Granada, Spain.</title>
        <authorList>
            <person name="Rodriguez M."/>
            <person name="Reina J.C."/>
            <person name="Bejar V."/>
            <person name="Llamas I."/>
        </authorList>
    </citation>
    <scope>NUCLEOTIDE SEQUENCE [LARGE SCALE GENOMIC DNA]</scope>
    <source>
        <strain evidence="4 5">N10</strain>
    </source>
</reference>
<dbReference type="SMART" id="SM00420">
    <property type="entry name" value="HTH_DEOR"/>
    <property type="match status" value="1"/>
</dbReference>
<dbReference type="InterPro" id="IPR050313">
    <property type="entry name" value="Carb_Metab_HTH_regulators"/>
</dbReference>
<sequence>MFTEERRNKILELLKREGRVQVNQLAGMLAVTEDAIRKDLRFLESNDLLKRTYGGAVLPSKHSSFVPYQERGEPARKLPFAKAAASLIQPGETVFLEASSYTNLIFNEIGPIPDVTFVTNGIYGLPDLIQKVRVIHLGGEIHPKDESCYGSITLDSMASINFTKCFLRTSGITPDWMVTTSLRESLDLKKLAMKNSEQIILLVEESNWNQRDMYNVCSLHEVDLVVTNTADTSIINHMEKDEIPYIIT</sequence>
<protein>
    <submittedName>
        <fullName evidence="4">DeoR family transcriptional regulator</fullName>
    </submittedName>
</protein>
<gene>
    <name evidence="4" type="ORF">EDM21_00745</name>
</gene>
<dbReference type="RefSeq" id="WP_157332612.1">
    <property type="nucleotide sequence ID" value="NZ_RHLK01000001.1"/>
</dbReference>
<dbReference type="EMBL" id="RHLK01000001">
    <property type="protein sequence ID" value="MVO98083.1"/>
    <property type="molecule type" value="Genomic_DNA"/>
</dbReference>
<evidence type="ECO:0000259" key="3">
    <source>
        <dbReference type="PROSITE" id="PS51000"/>
    </source>
</evidence>
<dbReference type="GO" id="GO:0003700">
    <property type="term" value="F:DNA-binding transcription factor activity"/>
    <property type="evidence" value="ECO:0007669"/>
    <property type="project" value="InterPro"/>
</dbReference>
<dbReference type="Proteomes" id="UP000490800">
    <property type="component" value="Unassembled WGS sequence"/>
</dbReference>
<dbReference type="SMART" id="SM01134">
    <property type="entry name" value="DeoRC"/>
    <property type="match status" value="1"/>
</dbReference>
<dbReference type="Pfam" id="PF00455">
    <property type="entry name" value="DeoRC"/>
    <property type="match status" value="1"/>
</dbReference>
<dbReference type="SUPFAM" id="SSF46785">
    <property type="entry name" value="Winged helix' DNA-binding domain"/>
    <property type="match status" value="1"/>
</dbReference>
<name>A0A7X3FEL8_9BACL</name>
<evidence type="ECO:0000256" key="1">
    <source>
        <dbReference type="ARBA" id="ARBA00023015"/>
    </source>
</evidence>